<name>A0A543NGP9_9ACTN</name>
<evidence type="ECO:0000313" key="3">
    <source>
        <dbReference type="Proteomes" id="UP000317422"/>
    </source>
</evidence>
<organism evidence="2 3">
    <name type="scientific">Haloactinospora alba</name>
    <dbReference type="NCBI Taxonomy" id="405555"/>
    <lineage>
        <taxon>Bacteria</taxon>
        <taxon>Bacillati</taxon>
        <taxon>Actinomycetota</taxon>
        <taxon>Actinomycetes</taxon>
        <taxon>Streptosporangiales</taxon>
        <taxon>Nocardiopsidaceae</taxon>
        <taxon>Haloactinospora</taxon>
    </lineage>
</organism>
<dbReference type="Gene3D" id="3.40.50.720">
    <property type="entry name" value="NAD(P)-binding Rossmann-like Domain"/>
    <property type="match status" value="1"/>
</dbReference>
<keyword evidence="1" id="KW-0560">Oxidoreductase</keyword>
<accession>A0A543NGP9</accession>
<dbReference type="InterPro" id="IPR036291">
    <property type="entry name" value="NAD(P)-bd_dom_sf"/>
</dbReference>
<dbReference type="EMBL" id="VFQC01000001">
    <property type="protein sequence ID" value="TQN31028.1"/>
    <property type="molecule type" value="Genomic_DNA"/>
</dbReference>
<dbReference type="Proteomes" id="UP000317422">
    <property type="component" value="Unassembled WGS sequence"/>
</dbReference>
<reference evidence="2 3" key="1">
    <citation type="submission" date="2019-06" db="EMBL/GenBank/DDBJ databases">
        <title>Sequencing the genomes of 1000 actinobacteria strains.</title>
        <authorList>
            <person name="Klenk H.-P."/>
        </authorList>
    </citation>
    <scope>NUCLEOTIDE SEQUENCE [LARGE SCALE GENOMIC DNA]</scope>
    <source>
        <strain evidence="2 3">DSM 45015</strain>
    </source>
</reference>
<comment type="caution">
    <text evidence="2">The sequence shown here is derived from an EMBL/GenBank/DDBJ whole genome shotgun (WGS) entry which is preliminary data.</text>
</comment>
<dbReference type="SUPFAM" id="SSF51735">
    <property type="entry name" value="NAD(P)-binding Rossmann-fold domains"/>
    <property type="match status" value="1"/>
</dbReference>
<dbReference type="CDD" id="cd05327">
    <property type="entry name" value="retinol-DH_like_SDR_c_like"/>
    <property type="match status" value="1"/>
</dbReference>
<sequence>MRSPSWQLSDAFDQSGRTAVVTGANSGIGFVAARELARLGARTVLACRDHGRGERALQRLRSEVPRARVELLRLDLADLASVREAAESLRGERVDLLVNNAGVMALPYRTTADGFEMQFGTNHLGHFALTGLVLPSLLTAPDPRVVTVSSGLHQFGRMNFGDPHGRRRYGRWTSYSQSKLANLLFSGELQRAANRSGASLRSVAAHPGMAGTNLAAVGPALQGRERLGAFLSRAAGTLGQSEEMGALATLRAALDPRIPGDSYIGPTGLFGLRGAPRRCPRASAARDRQAAKRLWELSEEQTGVTYAWE</sequence>
<dbReference type="PANTHER" id="PTHR43157">
    <property type="entry name" value="PHOSPHATIDYLINOSITOL-GLYCAN BIOSYNTHESIS CLASS F PROTEIN-RELATED"/>
    <property type="match status" value="1"/>
</dbReference>
<dbReference type="GO" id="GO:0016491">
    <property type="term" value="F:oxidoreductase activity"/>
    <property type="evidence" value="ECO:0007669"/>
    <property type="project" value="UniProtKB-KW"/>
</dbReference>
<proteinExistence type="predicted"/>
<keyword evidence="3" id="KW-1185">Reference proteome</keyword>
<dbReference type="Pfam" id="PF00106">
    <property type="entry name" value="adh_short"/>
    <property type="match status" value="1"/>
</dbReference>
<protein>
    <submittedName>
        <fullName evidence="2">NAD(P)-dependent dehydrogenase (Short-subunit alcohol dehydrogenase family)</fullName>
    </submittedName>
</protein>
<dbReference type="PRINTS" id="PR00081">
    <property type="entry name" value="GDHRDH"/>
</dbReference>
<evidence type="ECO:0000313" key="2">
    <source>
        <dbReference type="EMBL" id="TQN31028.1"/>
    </source>
</evidence>
<dbReference type="PANTHER" id="PTHR43157:SF31">
    <property type="entry name" value="PHOSPHATIDYLINOSITOL-GLYCAN BIOSYNTHESIS CLASS F PROTEIN"/>
    <property type="match status" value="1"/>
</dbReference>
<dbReference type="InterPro" id="IPR002347">
    <property type="entry name" value="SDR_fam"/>
</dbReference>
<evidence type="ECO:0000256" key="1">
    <source>
        <dbReference type="ARBA" id="ARBA00023002"/>
    </source>
</evidence>
<dbReference type="NCBIfam" id="NF004846">
    <property type="entry name" value="PRK06197.1"/>
    <property type="match status" value="1"/>
</dbReference>
<gene>
    <name evidence="2" type="ORF">FHX37_0917</name>
</gene>
<dbReference type="AlphaFoldDB" id="A0A543NGP9"/>